<dbReference type="PANTHER" id="PTHR12358">
    <property type="entry name" value="SPHINGOSINE KINASE"/>
    <property type="match status" value="1"/>
</dbReference>
<keyword evidence="11" id="KW-0594">Phospholipid biosynthesis</keyword>
<dbReference type="PANTHER" id="PTHR12358:SF106">
    <property type="entry name" value="LIPID KINASE YEGS"/>
    <property type="match status" value="1"/>
</dbReference>
<reference evidence="14 15" key="1">
    <citation type="submission" date="2021-06" db="EMBL/GenBank/DDBJ databases">
        <authorList>
            <person name="Sun Q."/>
            <person name="Li D."/>
        </authorList>
    </citation>
    <scope>NUCLEOTIDE SEQUENCE [LARGE SCALE GENOMIC DNA]</scope>
    <source>
        <strain evidence="14 15">MSJ-11</strain>
    </source>
</reference>
<dbReference type="RefSeq" id="WP_216440653.1">
    <property type="nucleotide sequence ID" value="NZ_JAHLQF010000004.1"/>
</dbReference>
<evidence type="ECO:0000256" key="2">
    <source>
        <dbReference type="ARBA" id="ARBA00005983"/>
    </source>
</evidence>
<feature type="domain" description="DAGKc" evidence="13">
    <location>
        <begin position="1"/>
        <end position="130"/>
    </location>
</feature>
<evidence type="ECO:0000313" key="15">
    <source>
        <dbReference type="Proteomes" id="UP000726170"/>
    </source>
</evidence>
<evidence type="ECO:0000256" key="5">
    <source>
        <dbReference type="ARBA" id="ARBA00022723"/>
    </source>
</evidence>
<evidence type="ECO:0000259" key="13">
    <source>
        <dbReference type="PROSITE" id="PS50146"/>
    </source>
</evidence>
<dbReference type="PROSITE" id="PS50146">
    <property type="entry name" value="DAGK"/>
    <property type="match status" value="1"/>
</dbReference>
<organism evidence="14 15">
    <name type="scientific">Clostridium mobile</name>
    <dbReference type="NCBI Taxonomy" id="2841512"/>
    <lineage>
        <taxon>Bacteria</taxon>
        <taxon>Bacillati</taxon>
        <taxon>Bacillota</taxon>
        <taxon>Clostridia</taxon>
        <taxon>Eubacteriales</taxon>
        <taxon>Clostridiaceae</taxon>
        <taxon>Clostridium</taxon>
    </lineage>
</organism>
<accession>A0ABS6EM27</accession>
<evidence type="ECO:0000256" key="11">
    <source>
        <dbReference type="ARBA" id="ARBA00023209"/>
    </source>
</evidence>
<dbReference type="NCBIfam" id="NF009605">
    <property type="entry name" value="PRK13059.1"/>
    <property type="match status" value="1"/>
</dbReference>
<evidence type="ECO:0000256" key="10">
    <source>
        <dbReference type="ARBA" id="ARBA00023098"/>
    </source>
</evidence>
<keyword evidence="4" id="KW-0808">Transferase</keyword>
<keyword evidence="6" id="KW-0547">Nucleotide-binding</keyword>
<evidence type="ECO:0000313" key="14">
    <source>
        <dbReference type="EMBL" id="MBU5486065.1"/>
    </source>
</evidence>
<evidence type="ECO:0000256" key="7">
    <source>
        <dbReference type="ARBA" id="ARBA00022777"/>
    </source>
</evidence>
<dbReference type="Proteomes" id="UP000726170">
    <property type="component" value="Unassembled WGS sequence"/>
</dbReference>
<dbReference type="InterPro" id="IPR001206">
    <property type="entry name" value="Diacylglycerol_kinase_cat_dom"/>
</dbReference>
<keyword evidence="12" id="KW-1208">Phospholipid metabolism</keyword>
<dbReference type="EMBL" id="JAHLQF010000004">
    <property type="protein sequence ID" value="MBU5486065.1"/>
    <property type="molecule type" value="Genomic_DNA"/>
</dbReference>
<keyword evidence="7 14" id="KW-0418">Kinase</keyword>
<dbReference type="SMART" id="SM00046">
    <property type="entry name" value="DAGKc"/>
    <property type="match status" value="1"/>
</dbReference>
<dbReference type="Pfam" id="PF19279">
    <property type="entry name" value="YegS_C"/>
    <property type="match status" value="1"/>
</dbReference>
<comment type="cofactor">
    <cofactor evidence="1">
        <name>Mg(2+)</name>
        <dbReference type="ChEBI" id="CHEBI:18420"/>
    </cofactor>
</comment>
<evidence type="ECO:0000256" key="1">
    <source>
        <dbReference type="ARBA" id="ARBA00001946"/>
    </source>
</evidence>
<comment type="caution">
    <text evidence="14">The sequence shown here is derived from an EMBL/GenBank/DDBJ whole genome shotgun (WGS) entry which is preliminary data.</text>
</comment>
<evidence type="ECO:0000256" key="8">
    <source>
        <dbReference type="ARBA" id="ARBA00022840"/>
    </source>
</evidence>
<keyword evidence="9" id="KW-0460">Magnesium</keyword>
<keyword evidence="3" id="KW-0444">Lipid biosynthesis</keyword>
<protein>
    <submittedName>
        <fullName evidence="14">YegS/Rv2252/BmrU family lipid kinase</fullName>
    </submittedName>
</protein>
<dbReference type="Pfam" id="PF00781">
    <property type="entry name" value="DAGK_cat"/>
    <property type="match status" value="1"/>
</dbReference>
<evidence type="ECO:0000256" key="12">
    <source>
        <dbReference type="ARBA" id="ARBA00023264"/>
    </source>
</evidence>
<keyword evidence="5" id="KW-0479">Metal-binding</keyword>
<dbReference type="InterPro" id="IPR050187">
    <property type="entry name" value="Lipid_Phosphate_FormReg"/>
</dbReference>
<dbReference type="GO" id="GO:0016301">
    <property type="term" value="F:kinase activity"/>
    <property type="evidence" value="ECO:0007669"/>
    <property type="project" value="UniProtKB-KW"/>
</dbReference>
<evidence type="ECO:0000256" key="4">
    <source>
        <dbReference type="ARBA" id="ARBA00022679"/>
    </source>
</evidence>
<evidence type="ECO:0000256" key="9">
    <source>
        <dbReference type="ARBA" id="ARBA00022842"/>
    </source>
</evidence>
<gene>
    <name evidence="14" type="ORF">KQI86_17220</name>
</gene>
<dbReference type="NCBIfam" id="TIGR00147">
    <property type="entry name" value="YegS/Rv2252/BmrU family lipid kinase"/>
    <property type="match status" value="1"/>
</dbReference>
<evidence type="ECO:0000256" key="6">
    <source>
        <dbReference type="ARBA" id="ARBA00022741"/>
    </source>
</evidence>
<keyword evidence="15" id="KW-1185">Reference proteome</keyword>
<evidence type="ECO:0000256" key="3">
    <source>
        <dbReference type="ARBA" id="ARBA00022516"/>
    </source>
</evidence>
<dbReference type="InterPro" id="IPR045540">
    <property type="entry name" value="YegS/DAGK_C"/>
</dbReference>
<sequence>MNKVKFIYNPYSGENLIIDDLDKIIAIHQKYGYTIVPYRISMNHTLENAFEDIDKSYKYILIAGGDGTVDSVVNFIKEKNIDLPIGILPVGTANDFAKFIGMPIDVGEACEQILNSTPKKIDIGKVNDKYFINVASAGLFTDISQKTDTNLKNNLGKLAYYVKGIEQIPNFRKLKIKVTSDEINYDGDMYLILIFNGQTAGNLHLAYKAEIDDGMLDVIIIQAGMLIDLVPLFISMLKGDHLESVPNLLYFKTNKLHIECYEDIVTDIDGEKGPDFPLTIECIEDGIEILGALNTKPNPKKRNRILIKPKMDIKKITN</sequence>
<name>A0ABS6EM27_9CLOT</name>
<keyword evidence="8" id="KW-0067">ATP-binding</keyword>
<comment type="similarity">
    <text evidence="2">Belongs to the diacylglycerol/lipid kinase family.</text>
</comment>
<proteinExistence type="inferred from homology"/>
<keyword evidence="10" id="KW-0443">Lipid metabolism</keyword>
<dbReference type="InterPro" id="IPR005218">
    <property type="entry name" value="Diacylglycerol/lipid_kinase"/>
</dbReference>